<evidence type="ECO:0000256" key="1">
    <source>
        <dbReference type="SAM" id="Coils"/>
    </source>
</evidence>
<evidence type="ECO:0000313" key="2">
    <source>
        <dbReference type="EMBL" id="KAG9190001.1"/>
    </source>
</evidence>
<organism evidence="2 3">
    <name type="scientific">Alternaria panax</name>
    <dbReference type="NCBI Taxonomy" id="48097"/>
    <lineage>
        <taxon>Eukaryota</taxon>
        <taxon>Fungi</taxon>
        <taxon>Dikarya</taxon>
        <taxon>Ascomycota</taxon>
        <taxon>Pezizomycotina</taxon>
        <taxon>Dothideomycetes</taxon>
        <taxon>Pleosporomycetidae</taxon>
        <taxon>Pleosporales</taxon>
        <taxon>Pleosporineae</taxon>
        <taxon>Pleosporaceae</taxon>
        <taxon>Alternaria</taxon>
        <taxon>Alternaria sect. Panax</taxon>
    </lineage>
</organism>
<gene>
    <name evidence="2" type="ORF">G6011_08089</name>
</gene>
<sequence length="289" mass="34497">MTTPATTHKLLQQYDIKKKEIKESKAELQRVQTTYHEQRQAFEANHEIQRINIRFQALKLDHDIHVEKLQLYSPENNWLHRQMLFTEDVLCRRLYVNLLNSRSTSKHPVKESNFQSSIYTTDRAKLKALKIDIEVLMAEYAEEKRYAQSAHDAPLPQKSRVTHRLRSKHLTIVEVLMDHVNGLGKIPRHVEQERHNLSGAHTVDEGVLELLQYDITRVQNWREWVESRQHFKKANNKYVRKIDEHERLQWEWNELKDQLRSRLGDDVQQVSRRPHIDNQPPYPPVLHVI</sequence>
<proteinExistence type="predicted"/>
<keyword evidence="1" id="KW-0175">Coiled coil</keyword>
<comment type="caution">
    <text evidence="2">The sequence shown here is derived from an EMBL/GenBank/DDBJ whole genome shotgun (WGS) entry which is preliminary data.</text>
</comment>
<dbReference type="EMBL" id="JAANER010000004">
    <property type="protein sequence ID" value="KAG9190001.1"/>
    <property type="molecule type" value="Genomic_DNA"/>
</dbReference>
<name>A0AAD4I9J2_9PLEO</name>
<protein>
    <submittedName>
        <fullName evidence="2">Uncharacterized protein</fullName>
    </submittedName>
</protein>
<feature type="coiled-coil region" evidence="1">
    <location>
        <begin position="11"/>
        <end position="41"/>
    </location>
</feature>
<evidence type="ECO:0000313" key="3">
    <source>
        <dbReference type="Proteomes" id="UP001199106"/>
    </source>
</evidence>
<dbReference type="AlphaFoldDB" id="A0AAD4I9J2"/>
<dbReference type="Proteomes" id="UP001199106">
    <property type="component" value="Unassembled WGS sequence"/>
</dbReference>
<keyword evidence="3" id="KW-1185">Reference proteome</keyword>
<reference evidence="2" key="1">
    <citation type="submission" date="2021-07" db="EMBL/GenBank/DDBJ databases">
        <title>Genome Resource of American Ginseng Black Spot Pathogen Alternaria panax.</title>
        <authorList>
            <person name="Qiu C."/>
            <person name="Wang W."/>
            <person name="Liu Z."/>
        </authorList>
    </citation>
    <scope>NUCLEOTIDE SEQUENCE</scope>
    <source>
        <strain evidence="2">BNCC115425</strain>
    </source>
</reference>
<accession>A0AAD4I9J2</accession>